<sequence length="112" mass="12404">KDASATAVYGIRGANGVILIETKKGKVGKPQVMVDYNQGITTFTKVPDLVDGVTYMRLANEALVTRGQQPKYSEETINRTATKYDPLLYPDVNWLDAVHDKYGQNRQATVNV</sequence>
<comment type="caution">
    <text evidence="1">The sequence shown here is derived from an EMBL/GenBank/DDBJ whole genome shotgun (WGS) entry which is preliminary data.</text>
</comment>
<proteinExistence type="predicted"/>
<feature type="non-terminal residue" evidence="1">
    <location>
        <position position="1"/>
    </location>
</feature>
<accession>A0A4Y7U4V6</accession>
<name>A0A4Y7U4V6_9FLAO</name>
<gene>
    <name evidence="1" type="ORF">D0809_28650</name>
</gene>
<dbReference type="NCBIfam" id="TIGR04057">
    <property type="entry name" value="SusC_RagA_signa"/>
    <property type="match status" value="1"/>
</dbReference>
<dbReference type="AlphaFoldDB" id="A0A4Y7U4V6"/>
<feature type="non-terminal residue" evidence="1">
    <location>
        <position position="112"/>
    </location>
</feature>
<reference evidence="1 2" key="1">
    <citation type="journal article" date="2018" name="Syst. Appl. Microbiol.">
        <title>Flavobacterium circumlabens sp. nov. and Flavobacterium cupreum sp. nov., two psychrotrophic species isolated from Antarctic environmental samples.</title>
        <authorList>
            <person name="Kralova S."/>
            <person name="Busse H.J."/>
            <person name="Svec P."/>
            <person name="Maslanova I."/>
            <person name="Stankova E."/>
            <person name="Bartak M."/>
            <person name="Sedlacek I."/>
        </authorList>
    </citation>
    <scope>NUCLEOTIDE SEQUENCE [LARGE SCALE GENOMIC DNA]</scope>
    <source>
        <strain evidence="1 2">CCM 8828</strain>
    </source>
</reference>
<organism evidence="1 2">
    <name type="scientific">Flavobacterium circumlabens</name>
    <dbReference type="NCBI Taxonomy" id="2133765"/>
    <lineage>
        <taxon>Bacteria</taxon>
        <taxon>Pseudomonadati</taxon>
        <taxon>Bacteroidota</taxon>
        <taxon>Flavobacteriia</taxon>
        <taxon>Flavobacteriales</taxon>
        <taxon>Flavobacteriaceae</taxon>
        <taxon>Flavobacterium</taxon>
    </lineage>
</organism>
<dbReference type="SUPFAM" id="SSF56935">
    <property type="entry name" value="Porins"/>
    <property type="match status" value="1"/>
</dbReference>
<protein>
    <submittedName>
        <fullName evidence="1">SusC/RagA family TonB-linked outer membrane protein</fullName>
    </submittedName>
</protein>
<dbReference type="EMBL" id="QWDN01000868">
    <property type="protein sequence ID" value="TEB40822.1"/>
    <property type="molecule type" value="Genomic_DNA"/>
</dbReference>
<evidence type="ECO:0000313" key="2">
    <source>
        <dbReference type="Proteomes" id="UP000298340"/>
    </source>
</evidence>
<dbReference type="Proteomes" id="UP000298340">
    <property type="component" value="Unassembled WGS sequence"/>
</dbReference>
<dbReference type="InterPro" id="IPR023997">
    <property type="entry name" value="TonB-dep_OMP_SusC/RagA_CS"/>
</dbReference>
<evidence type="ECO:0000313" key="1">
    <source>
        <dbReference type="EMBL" id="TEB40822.1"/>
    </source>
</evidence>